<feature type="domain" description="HD Cas3-type" evidence="9">
    <location>
        <begin position="1"/>
        <end position="209"/>
    </location>
</feature>
<evidence type="ECO:0000256" key="5">
    <source>
        <dbReference type="ARBA" id="ARBA00022801"/>
    </source>
</evidence>
<evidence type="ECO:0000256" key="4">
    <source>
        <dbReference type="ARBA" id="ARBA00022741"/>
    </source>
</evidence>
<keyword evidence="8" id="KW-0051">Antiviral defense</keyword>
<evidence type="ECO:0000256" key="6">
    <source>
        <dbReference type="ARBA" id="ARBA00022806"/>
    </source>
</evidence>
<dbReference type="EMBL" id="MASQ01000095">
    <property type="protein sequence ID" value="OCB02482.1"/>
    <property type="molecule type" value="Genomic_DNA"/>
</dbReference>
<evidence type="ECO:0000313" key="11">
    <source>
        <dbReference type="Proteomes" id="UP000093129"/>
    </source>
</evidence>
<dbReference type="InterPro" id="IPR054712">
    <property type="entry name" value="Cas3-like_dom"/>
</dbReference>
<dbReference type="InterPro" id="IPR006483">
    <property type="entry name" value="CRISPR-assoc_Cas3_HD"/>
</dbReference>
<dbReference type="Gene3D" id="1.10.3210.30">
    <property type="match status" value="1"/>
</dbReference>
<dbReference type="GO" id="GO:0004386">
    <property type="term" value="F:helicase activity"/>
    <property type="evidence" value="ECO:0007669"/>
    <property type="project" value="UniProtKB-KW"/>
</dbReference>
<name>A0A1B9BXN7_9PROT</name>
<dbReference type="PROSITE" id="PS51643">
    <property type="entry name" value="HD_CAS3"/>
    <property type="match status" value="1"/>
</dbReference>
<keyword evidence="5" id="KW-0378">Hydrolase</keyword>
<keyword evidence="4" id="KW-0547">Nucleotide-binding</keyword>
<evidence type="ECO:0000256" key="7">
    <source>
        <dbReference type="ARBA" id="ARBA00022840"/>
    </source>
</evidence>
<comment type="similarity">
    <text evidence="2">In the central section; belongs to the CRISPR-associated helicase Cas3 family.</text>
</comment>
<reference evidence="10 11" key="1">
    <citation type="submission" date="2016-07" db="EMBL/GenBank/DDBJ databases">
        <title>Draft genome of a psychrotolerant acidophile Acidithiobacillus ferrivorans strain YL15.</title>
        <authorList>
            <person name="Peng T."/>
            <person name="Ma L."/>
            <person name="Nan M."/>
            <person name="An N."/>
            <person name="Wang M."/>
            <person name="Qiu G."/>
            <person name="Zeng W."/>
        </authorList>
    </citation>
    <scope>NUCLEOTIDE SEQUENCE [LARGE SCALE GENOMIC DNA]</scope>
    <source>
        <strain evidence="10 11">YL15</strain>
    </source>
</reference>
<gene>
    <name evidence="10" type="ORF">BBC27_13085</name>
</gene>
<dbReference type="SUPFAM" id="SSF52540">
    <property type="entry name" value="P-loop containing nucleoside triphosphate hydrolases"/>
    <property type="match status" value="1"/>
</dbReference>
<keyword evidence="3" id="KW-0479">Metal-binding</keyword>
<dbReference type="InterPro" id="IPR027417">
    <property type="entry name" value="P-loop_NTPase"/>
</dbReference>
<feature type="non-terminal residue" evidence="10">
    <location>
        <position position="874"/>
    </location>
</feature>
<dbReference type="AlphaFoldDB" id="A0A1B9BXN7"/>
<sequence length="874" mass="96306">MAFRHAALIAHLAGYAHDLGKASRHFQDKLRQSAAESPGKDSSNRHGDYIRHEWLSAWLLHHLDEIGADFSLEGLNNAWTVMQCNEGKASGPTLPNHLSVGTLESALSAVLFGVCTHHGAFGGDFGALNGDAHIDVYGRRNSDRSKTPDLLAIATKIDPSGEDGKRWQQVMQGMDQLRKRVSSIERPRAYWEGVMLVARAALIFADHKISSQIFPGSREDGVLFANTKKNVMETDIQSKKRKASRKKKEPERYLDQPLSWHLLQVGDLAAQNVRMFTGDGMPTLSPEICEQLMHTRAAPDSRFAWQDNASDAMRVEGGKLVFNVASTGAGKTLANLKMAVAARHSRNVRVAVAFNLRSLTTQTFSAFQEHIGALDTALFQRDFACLIGDRGASRVDFSLEDEDDIDEVAPIDLIGADALEIPEWLNHIAGTGPEDKSMVHLLASPVLVSTMDWIVASGEPGQQDRHAKAMIRVCTSDLILDEVDSYDVKGAVAVMRVVETAASFGRNVIVSSATLNPALAEGIAAAFAAGRKTYEAMFGVESWAMLVVSDLLPPQSIAAPGRKNAAQFYGDTLQAMTKAIAQKPVTKRYQIAEIHEEGLAEERFSNTIIQSAWSLHQQHAMHYPGLHQDCRLSIGLVRVANVKPCMDVSDLLQKDGRFVVSAYHARDVIERRAWKEAHLDRVLSRKPGNDKWLTALLNLEPWLRDAAGDVCLVMVATPVEEVGRDHDFDWAIIEPSSMHSIVQTAGRVNRHRRNALPEGRINVVILDRNLKSIQDDQREVFDRPGLEFRDAAGGAFTHPHHDMQNLLTPEGGDPQDVLDAGMVFDVGSRKTLFASCDEDAVKIAYFTPSWAPISNDRGQSFQTIVGAHFTQSWA</sequence>
<dbReference type="GO" id="GO:0051607">
    <property type="term" value="P:defense response to virus"/>
    <property type="evidence" value="ECO:0007669"/>
    <property type="project" value="UniProtKB-KW"/>
</dbReference>
<evidence type="ECO:0000259" key="9">
    <source>
        <dbReference type="PROSITE" id="PS51643"/>
    </source>
</evidence>
<comment type="similarity">
    <text evidence="1">In the N-terminal section; belongs to the CRISPR-associated nuclease Cas3-HD family.</text>
</comment>
<evidence type="ECO:0000256" key="2">
    <source>
        <dbReference type="ARBA" id="ARBA00009046"/>
    </source>
</evidence>
<dbReference type="GO" id="GO:0046872">
    <property type="term" value="F:metal ion binding"/>
    <property type="evidence" value="ECO:0007669"/>
    <property type="project" value="UniProtKB-KW"/>
</dbReference>
<keyword evidence="6" id="KW-0347">Helicase</keyword>
<evidence type="ECO:0000256" key="8">
    <source>
        <dbReference type="ARBA" id="ARBA00023118"/>
    </source>
</evidence>
<dbReference type="NCBIfam" id="TIGR01596">
    <property type="entry name" value="cas3_HD"/>
    <property type="match status" value="1"/>
</dbReference>
<keyword evidence="10" id="KW-0255">Endonuclease</keyword>
<evidence type="ECO:0000256" key="3">
    <source>
        <dbReference type="ARBA" id="ARBA00022723"/>
    </source>
</evidence>
<dbReference type="Proteomes" id="UP000093129">
    <property type="component" value="Unassembled WGS sequence"/>
</dbReference>
<evidence type="ECO:0000256" key="1">
    <source>
        <dbReference type="ARBA" id="ARBA00006847"/>
    </source>
</evidence>
<dbReference type="Pfam" id="PF18019">
    <property type="entry name" value="Cas3_HD"/>
    <property type="match status" value="1"/>
</dbReference>
<dbReference type="InterPro" id="IPR038257">
    <property type="entry name" value="CRISPR-assoc_Cas3_HD_sf"/>
</dbReference>
<organism evidence="10 11">
    <name type="scientific">Acidithiobacillus ferrivorans</name>
    <dbReference type="NCBI Taxonomy" id="160808"/>
    <lineage>
        <taxon>Bacteria</taxon>
        <taxon>Pseudomonadati</taxon>
        <taxon>Pseudomonadota</taxon>
        <taxon>Acidithiobacillia</taxon>
        <taxon>Acidithiobacillales</taxon>
        <taxon>Acidithiobacillaceae</taxon>
        <taxon>Acidithiobacillus</taxon>
    </lineage>
</organism>
<dbReference type="GO" id="GO:0016787">
    <property type="term" value="F:hydrolase activity"/>
    <property type="evidence" value="ECO:0007669"/>
    <property type="project" value="UniProtKB-KW"/>
</dbReference>
<dbReference type="Pfam" id="PF22590">
    <property type="entry name" value="Cas3-like_C_2"/>
    <property type="match status" value="1"/>
</dbReference>
<comment type="caution">
    <text evidence="10">The sequence shown here is derived from an EMBL/GenBank/DDBJ whole genome shotgun (WGS) entry which is preliminary data.</text>
</comment>
<proteinExistence type="inferred from homology"/>
<dbReference type="GO" id="GO:0004519">
    <property type="term" value="F:endonuclease activity"/>
    <property type="evidence" value="ECO:0007669"/>
    <property type="project" value="UniProtKB-KW"/>
</dbReference>
<keyword evidence="7" id="KW-0067">ATP-binding</keyword>
<keyword evidence="10" id="KW-0540">Nuclease</keyword>
<evidence type="ECO:0000313" key="10">
    <source>
        <dbReference type="EMBL" id="OCB02482.1"/>
    </source>
</evidence>
<protein>
    <submittedName>
        <fullName evidence="10">CRISPR-associated endonuclease Cas3</fullName>
    </submittedName>
</protein>
<accession>A0A1B9BXN7</accession>
<dbReference type="Gene3D" id="3.40.50.300">
    <property type="entry name" value="P-loop containing nucleotide triphosphate hydrolases"/>
    <property type="match status" value="1"/>
</dbReference>
<dbReference type="GO" id="GO:0005524">
    <property type="term" value="F:ATP binding"/>
    <property type="evidence" value="ECO:0007669"/>
    <property type="project" value="UniProtKB-KW"/>
</dbReference>